<dbReference type="PROSITE" id="PS50280">
    <property type="entry name" value="SET"/>
    <property type="match status" value="1"/>
</dbReference>
<dbReference type="PANTHER" id="PTHR47332:SF2">
    <property type="entry name" value="SET-6"/>
    <property type="match status" value="1"/>
</dbReference>
<reference evidence="2 3" key="1">
    <citation type="submission" date="2023-01" db="EMBL/GenBank/DDBJ databases">
        <title>Analysis of 21 Apiospora genomes using comparative genomics revels a genus with tremendous synthesis potential of carbohydrate active enzymes and secondary metabolites.</title>
        <authorList>
            <person name="Sorensen T."/>
        </authorList>
    </citation>
    <scope>NUCLEOTIDE SEQUENCE [LARGE SCALE GENOMIC DNA]</scope>
    <source>
        <strain evidence="2 3">CBS 83171</strain>
    </source>
</reference>
<dbReference type="SUPFAM" id="SSF82199">
    <property type="entry name" value="SET domain"/>
    <property type="match status" value="1"/>
</dbReference>
<name>A0ABR1WKQ2_9PEZI</name>
<feature type="domain" description="SET" evidence="1">
    <location>
        <begin position="17"/>
        <end position="149"/>
    </location>
</feature>
<dbReference type="InterPro" id="IPR053185">
    <property type="entry name" value="SET_domain_protein"/>
</dbReference>
<sequence length="324" mass="35395">MPPQHHPYESLPVPNDAPFALKPSAPGHGWGAFATQRIARGSVILQEKALFAIAKHHDDTTELDFLSLRDHTGAPFTNIAKAFAENSFSIGAPEAGKPRHGFFPLLSRFNHSCIPNAAVPIVKDASRDTPALYATRDITAGEEITFCCDPHFESQTARERHEALGFACDCPACRPGTTFQRASDLRRRLIRGLQFMVSGEDPAAAAVPGSDQFYVIADPAIRKEVAELRTPLSSQLVHNLLTVCLMEAEGILDDFEVGRLQPGITAMATMLRRPKNASIAKRAMAQSTPSERLRVAFGLYGRADEADQETPYMLYAMQAASFSC</sequence>
<dbReference type="Proteomes" id="UP001446871">
    <property type="component" value="Unassembled WGS sequence"/>
</dbReference>
<evidence type="ECO:0000313" key="2">
    <source>
        <dbReference type="EMBL" id="KAK8084038.1"/>
    </source>
</evidence>
<dbReference type="Pfam" id="PF00856">
    <property type="entry name" value="SET"/>
    <property type="match status" value="1"/>
</dbReference>
<dbReference type="PANTHER" id="PTHR47332">
    <property type="entry name" value="SET DOMAIN-CONTAINING PROTEIN 5"/>
    <property type="match status" value="1"/>
</dbReference>
<gene>
    <name evidence="2" type="ORF">PG996_002819</name>
</gene>
<dbReference type="Gene3D" id="2.170.270.10">
    <property type="entry name" value="SET domain"/>
    <property type="match status" value="1"/>
</dbReference>
<dbReference type="SMART" id="SM00317">
    <property type="entry name" value="SET"/>
    <property type="match status" value="1"/>
</dbReference>
<evidence type="ECO:0000259" key="1">
    <source>
        <dbReference type="PROSITE" id="PS50280"/>
    </source>
</evidence>
<keyword evidence="3" id="KW-1185">Reference proteome</keyword>
<evidence type="ECO:0000313" key="3">
    <source>
        <dbReference type="Proteomes" id="UP001446871"/>
    </source>
</evidence>
<proteinExistence type="predicted"/>
<accession>A0ABR1WKQ2</accession>
<dbReference type="InterPro" id="IPR001214">
    <property type="entry name" value="SET_dom"/>
</dbReference>
<dbReference type="InterPro" id="IPR046341">
    <property type="entry name" value="SET_dom_sf"/>
</dbReference>
<dbReference type="CDD" id="cd20071">
    <property type="entry name" value="SET_SMYD"/>
    <property type="match status" value="1"/>
</dbReference>
<organism evidence="2 3">
    <name type="scientific">Apiospora saccharicola</name>
    <dbReference type="NCBI Taxonomy" id="335842"/>
    <lineage>
        <taxon>Eukaryota</taxon>
        <taxon>Fungi</taxon>
        <taxon>Dikarya</taxon>
        <taxon>Ascomycota</taxon>
        <taxon>Pezizomycotina</taxon>
        <taxon>Sordariomycetes</taxon>
        <taxon>Xylariomycetidae</taxon>
        <taxon>Amphisphaeriales</taxon>
        <taxon>Apiosporaceae</taxon>
        <taxon>Apiospora</taxon>
    </lineage>
</organism>
<protein>
    <recommendedName>
        <fullName evidence="1">SET domain-containing protein</fullName>
    </recommendedName>
</protein>
<dbReference type="EMBL" id="JAQQWM010000001">
    <property type="protein sequence ID" value="KAK8084038.1"/>
    <property type="molecule type" value="Genomic_DNA"/>
</dbReference>
<comment type="caution">
    <text evidence="2">The sequence shown here is derived from an EMBL/GenBank/DDBJ whole genome shotgun (WGS) entry which is preliminary data.</text>
</comment>